<dbReference type="Gene3D" id="1.10.600.10">
    <property type="entry name" value="Farnesyl Diphosphate Synthase"/>
    <property type="match status" value="1"/>
</dbReference>
<dbReference type="PROSITE" id="PS00444">
    <property type="entry name" value="POLYPRENYL_SYNTHASE_2"/>
    <property type="match status" value="1"/>
</dbReference>
<keyword evidence="4" id="KW-0479">Metal-binding</keyword>
<dbReference type="GO" id="GO:0008299">
    <property type="term" value="P:isoprenoid biosynthetic process"/>
    <property type="evidence" value="ECO:0007669"/>
    <property type="project" value="InterPro"/>
</dbReference>
<dbReference type="EMBL" id="JACHNC010000001">
    <property type="protein sequence ID" value="MBB4750918.1"/>
    <property type="molecule type" value="Genomic_DNA"/>
</dbReference>
<dbReference type="PANTHER" id="PTHR12001">
    <property type="entry name" value="GERANYLGERANYL PYROPHOSPHATE SYNTHASE"/>
    <property type="match status" value="1"/>
</dbReference>
<keyword evidence="3 6" id="KW-0808">Transferase</keyword>
<organism evidence="8 9">
    <name type="scientific">Actinoplanes lobatus</name>
    <dbReference type="NCBI Taxonomy" id="113568"/>
    <lineage>
        <taxon>Bacteria</taxon>
        <taxon>Bacillati</taxon>
        <taxon>Actinomycetota</taxon>
        <taxon>Actinomycetes</taxon>
        <taxon>Micromonosporales</taxon>
        <taxon>Micromonosporaceae</taxon>
        <taxon>Actinoplanes</taxon>
    </lineage>
</organism>
<dbReference type="Proteomes" id="UP000631312">
    <property type="component" value="Unassembled WGS sequence"/>
</dbReference>
<evidence type="ECO:0000256" key="2">
    <source>
        <dbReference type="ARBA" id="ARBA00006706"/>
    </source>
</evidence>
<dbReference type="AlphaFoldDB" id="A0A7W7MI10"/>
<dbReference type="InterPro" id="IPR033749">
    <property type="entry name" value="Polyprenyl_synt_CS"/>
</dbReference>
<evidence type="ECO:0000256" key="5">
    <source>
        <dbReference type="ARBA" id="ARBA00022842"/>
    </source>
</evidence>
<sequence>MSADQETGLPPAAQAAAAARDRLLARADERIGELLAGERARWSAVHDLAAAPVEAIETLVGSGGKRLRPSLVISGYLAAGGDEAASGPVVDAAAAIELLHAFLLLHDDVFDDSALRRGRPTAHEHHADQHRAAGWAGESRRYGEAVAILAGDLAHGYADRLTADLPADARRIWFELREEVLVGQFLDLRAAAGRRFDAPLARWIAIAKSGRYSIQRPLALGAVLAGRPDLIEPFTRFGDALGEAFQLRDDLIDTYGDSAASGKPSRLDVAGHKMTLLLALAAAQNDRIGDLLDRAETDAGTGAATLIGELDRLGVREQVEKHIDELVAEAGTALDGVDLSPGWDPALRLTANHVAYRDR</sequence>
<evidence type="ECO:0000256" key="6">
    <source>
        <dbReference type="RuleBase" id="RU004466"/>
    </source>
</evidence>
<name>A0A7W7MI10_9ACTN</name>
<dbReference type="CDD" id="cd00685">
    <property type="entry name" value="Trans_IPPS_HT"/>
    <property type="match status" value="1"/>
</dbReference>
<dbReference type="GO" id="GO:0004659">
    <property type="term" value="F:prenyltransferase activity"/>
    <property type="evidence" value="ECO:0007669"/>
    <property type="project" value="InterPro"/>
</dbReference>
<comment type="cofactor">
    <cofactor evidence="1">
        <name>Mg(2+)</name>
        <dbReference type="ChEBI" id="CHEBI:18420"/>
    </cofactor>
</comment>
<dbReference type="EMBL" id="BOMP01000107">
    <property type="protein sequence ID" value="GIE43492.1"/>
    <property type="molecule type" value="Genomic_DNA"/>
</dbReference>
<evidence type="ECO:0000313" key="10">
    <source>
        <dbReference type="Proteomes" id="UP000631312"/>
    </source>
</evidence>
<comment type="similarity">
    <text evidence="2 6">Belongs to the FPP/GGPP synthase family.</text>
</comment>
<accession>A0A7W7MI10</accession>
<evidence type="ECO:0000256" key="1">
    <source>
        <dbReference type="ARBA" id="ARBA00001946"/>
    </source>
</evidence>
<reference evidence="7 10" key="2">
    <citation type="submission" date="2021-01" db="EMBL/GenBank/DDBJ databases">
        <title>Whole genome shotgun sequence of Actinoplanes lobatus NBRC 12513.</title>
        <authorList>
            <person name="Komaki H."/>
            <person name="Tamura T."/>
        </authorList>
    </citation>
    <scope>NUCLEOTIDE SEQUENCE [LARGE SCALE GENOMIC DNA]</scope>
    <source>
        <strain evidence="7 10">NBRC 12513</strain>
    </source>
</reference>
<dbReference type="GO" id="GO:0046872">
    <property type="term" value="F:metal ion binding"/>
    <property type="evidence" value="ECO:0007669"/>
    <property type="project" value="UniProtKB-KW"/>
</dbReference>
<dbReference type="Proteomes" id="UP000590511">
    <property type="component" value="Unassembled WGS sequence"/>
</dbReference>
<dbReference type="RefSeq" id="WP_188123025.1">
    <property type="nucleotide sequence ID" value="NZ_BOMP01000107.1"/>
</dbReference>
<comment type="caution">
    <text evidence="8">The sequence shown here is derived from an EMBL/GenBank/DDBJ whole genome shotgun (WGS) entry which is preliminary data.</text>
</comment>
<dbReference type="PROSITE" id="PS00723">
    <property type="entry name" value="POLYPRENYL_SYNTHASE_1"/>
    <property type="match status" value="1"/>
</dbReference>
<dbReference type="InterPro" id="IPR008949">
    <property type="entry name" value="Isoprenoid_synthase_dom_sf"/>
</dbReference>
<evidence type="ECO:0000313" key="7">
    <source>
        <dbReference type="EMBL" id="GIE43492.1"/>
    </source>
</evidence>
<evidence type="ECO:0000313" key="8">
    <source>
        <dbReference type="EMBL" id="MBB4750918.1"/>
    </source>
</evidence>
<evidence type="ECO:0000313" key="9">
    <source>
        <dbReference type="Proteomes" id="UP000590511"/>
    </source>
</evidence>
<dbReference type="PANTHER" id="PTHR12001:SF85">
    <property type="entry name" value="SHORT CHAIN ISOPRENYL DIPHOSPHATE SYNTHASE"/>
    <property type="match status" value="1"/>
</dbReference>
<dbReference type="SUPFAM" id="SSF48576">
    <property type="entry name" value="Terpenoid synthases"/>
    <property type="match status" value="1"/>
</dbReference>
<keyword evidence="10" id="KW-1185">Reference proteome</keyword>
<reference evidence="8 9" key="1">
    <citation type="submission" date="2020-08" db="EMBL/GenBank/DDBJ databases">
        <title>Sequencing the genomes of 1000 actinobacteria strains.</title>
        <authorList>
            <person name="Klenk H.-P."/>
        </authorList>
    </citation>
    <scope>NUCLEOTIDE SEQUENCE [LARGE SCALE GENOMIC DNA]</scope>
    <source>
        <strain evidence="8 9">DSM 43150</strain>
    </source>
</reference>
<protein>
    <submittedName>
        <fullName evidence="8">Geranylgeranyl pyrophosphate synthase</fullName>
    </submittedName>
</protein>
<evidence type="ECO:0000256" key="4">
    <source>
        <dbReference type="ARBA" id="ARBA00022723"/>
    </source>
</evidence>
<gene>
    <name evidence="7" type="ORF">Alo02nite_63900</name>
    <name evidence="8" type="ORF">BJ964_005079</name>
</gene>
<dbReference type="InterPro" id="IPR000092">
    <property type="entry name" value="Polyprenyl_synt"/>
</dbReference>
<proteinExistence type="inferred from homology"/>
<keyword evidence="5" id="KW-0460">Magnesium</keyword>
<evidence type="ECO:0000256" key="3">
    <source>
        <dbReference type="ARBA" id="ARBA00022679"/>
    </source>
</evidence>
<dbReference type="SFLD" id="SFLDS00005">
    <property type="entry name" value="Isoprenoid_Synthase_Type_I"/>
    <property type="match status" value="1"/>
</dbReference>
<dbReference type="Pfam" id="PF00348">
    <property type="entry name" value="polyprenyl_synt"/>
    <property type="match status" value="1"/>
</dbReference>